<accession>A0A150GS81</accession>
<dbReference type="InterPro" id="IPR001537">
    <property type="entry name" value="SpoU_MeTrfase"/>
</dbReference>
<organism evidence="5 6">
    <name type="scientific">Gonium pectorale</name>
    <name type="common">Green alga</name>
    <dbReference type="NCBI Taxonomy" id="33097"/>
    <lineage>
        <taxon>Eukaryota</taxon>
        <taxon>Viridiplantae</taxon>
        <taxon>Chlorophyta</taxon>
        <taxon>core chlorophytes</taxon>
        <taxon>Chlorophyceae</taxon>
        <taxon>CS clade</taxon>
        <taxon>Chlamydomonadales</taxon>
        <taxon>Volvocaceae</taxon>
        <taxon>Gonium</taxon>
    </lineage>
</organism>
<dbReference type="GO" id="GO:0003723">
    <property type="term" value="F:RNA binding"/>
    <property type="evidence" value="ECO:0007669"/>
    <property type="project" value="InterPro"/>
</dbReference>
<gene>
    <name evidence="5" type="ORF">GPECTOR_9g729</name>
</gene>
<dbReference type="PANTHER" id="PTHR43191">
    <property type="entry name" value="RRNA METHYLTRANSFERASE 3"/>
    <property type="match status" value="1"/>
</dbReference>
<dbReference type="Pfam" id="PF00588">
    <property type="entry name" value="SpoU_methylase"/>
    <property type="match status" value="2"/>
</dbReference>
<name>A0A150GS81_GONPE</name>
<evidence type="ECO:0000256" key="2">
    <source>
        <dbReference type="ARBA" id="ARBA00022679"/>
    </source>
</evidence>
<dbReference type="GO" id="GO:0008173">
    <property type="term" value="F:RNA methyltransferase activity"/>
    <property type="evidence" value="ECO:0007669"/>
    <property type="project" value="InterPro"/>
</dbReference>
<evidence type="ECO:0000313" key="5">
    <source>
        <dbReference type="EMBL" id="KXZ52683.1"/>
    </source>
</evidence>
<feature type="region of interest" description="Disordered" evidence="3">
    <location>
        <begin position="466"/>
        <end position="498"/>
    </location>
</feature>
<dbReference type="InterPro" id="IPR051259">
    <property type="entry name" value="rRNA_Methyltransferase"/>
</dbReference>
<feature type="region of interest" description="Disordered" evidence="3">
    <location>
        <begin position="376"/>
        <end position="396"/>
    </location>
</feature>
<evidence type="ECO:0000313" key="6">
    <source>
        <dbReference type="Proteomes" id="UP000075714"/>
    </source>
</evidence>
<dbReference type="InterPro" id="IPR029064">
    <property type="entry name" value="Ribosomal_eL30-like_sf"/>
</dbReference>
<feature type="compositionally biased region" description="Low complexity" evidence="3">
    <location>
        <begin position="33"/>
        <end position="53"/>
    </location>
</feature>
<feature type="compositionally biased region" description="Gly residues" evidence="3">
    <location>
        <begin position="486"/>
        <end position="498"/>
    </location>
</feature>
<dbReference type="STRING" id="33097.A0A150GS81"/>
<dbReference type="Proteomes" id="UP000075714">
    <property type="component" value="Unassembled WGS sequence"/>
</dbReference>
<feature type="compositionally biased region" description="Basic and acidic residues" evidence="3">
    <location>
        <begin position="20"/>
        <end position="32"/>
    </location>
</feature>
<dbReference type="InterPro" id="IPR029028">
    <property type="entry name" value="Alpha/beta_knot_MTases"/>
</dbReference>
<keyword evidence="6" id="KW-1185">Reference proteome</keyword>
<keyword evidence="1" id="KW-0489">Methyltransferase</keyword>
<dbReference type="GO" id="GO:0006396">
    <property type="term" value="P:RNA processing"/>
    <property type="evidence" value="ECO:0007669"/>
    <property type="project" value="InterPro"/>
</dbReference>
<feature type="domain" description="tRNA/rRNA methyltransferase SpoU type" evidence="4">
    <location>
        <begin position="401"/>
        <end position="447"/>
    </location>
</feature>
<dbReference type="InterPro" id="IPR029026">
    <property type="entry name" value="tRNA_m1G_MTases_N"/>
</dbReference>
<dbReference type="SUPFAM" id="SSF55315">
    <property type="entry name" value="L30e-like"/>
    <property type="match status" value="1"/>
</dbReference>
<dbReference type="EMBL" id="LSYV01000010">
    <property type="protein sequence ID" value="KXZ52683.1"/>
    <property type="molecule type" value="Genomic_DNA"/>
</dbReference>
<evidence type="ECO:0000259" key="4">
    <source>
        <dbReference type="Pfam" id="PF00588"/>
    </source>
</evidence>
<evidence type="ECO:0000256" key="1">
    <source>
        <dbReference type="ARBA" id="ARBA00022603"/>
    </source>
</evidence>
<dbReference type="GO" id="GO:0032259">
    <property type="term" value="P:methylation"/>
    <property type="evidence" value="ECO:0007669"/>
    <property type="project" value="UniProtKB-KW"/>
</dbReference>
<feature type="domain" description="tRNA/rRNA methyltransferase SpoU type" evidence="4">
    <location>
        <begin position="258"/>
        <end position="338"/>
    </location>
</feature>
<dbReference type="SUPFAM" id="SSF75217">
    <property type="entry name" value="alpha/beta knot"/>
    <property type="match status" value="1"/>
</dbReference>
<dbReference type="AlphaFoldDB" id="A0A150GS81"/>
<dbReference type="OrthoDB" id="270651at2759"/>
<proteinExistence type="predicted"/>
<dbReference type="Gene3D" id="3.30.1330.30">
    <property type="match status" value="1"/>
</dbReference>
<feature type="region of interest" description="Disordered" evidence="3">
    <location>
        <begin position="1"/>
        <end position="86"/>
    </location>
</feature>
<sequence>MATGRPGHRAARQQPPPQRSPEDQLHAARRDTGPAAAATTRREQATAAAAAAAPSGLWQGRAAEDRGQEDEGPQAPGLPQVDTITSPANAYVKHLVRLRTSGPYRREQRRAVLVGSELIAEAAGSARAPLAVRLLLLLEGARPPPAVAAGRVVRVTEAVMKKVSGVESAGGVEAVAELDLPPQRSLRELLDAVCGGGSPEAPAAALRAGESVAEAEAALSEHAERRAAASTASPSIAAAPAAAAVIEPRRRRRRPVRLLVLDGVQDPGNLGTLVRSALAFGWDGLFLLPGCCDPLNDKAVRASRGAVLRLPLAAGGLEELAAEAEAAGLTLLSADMEEAGELTGEGTMWHGGGWHTTALEAEAGAGHWDAMSLARRETSAGGGGGGDGDDDDECGGGGGAGGVALVLGSEGQGLSAGVRALCRAVSVPMEGAMESLNVGVAGAILMFALSSGPPRLFAKLAARVAPGGQARPAGRQPPGLREEAGPRGGVGGESMGQA</sequence>
<dbReference type="Gene3D" id="3.40.1280.10">
    <property type="match status" value="1"/>
</dbReference>
<protein>
    <recommendedName>
        <fullName evidence="4">tRNA/rRNA methyltransferase SpoU type domain-containing protein</fullName>
    </recommendedName>
</protein>
<feature type="compositionally biased region" description="Basic residues" evidence="3">
    <location>
        <begin position="1"/>
        <end position="11"/>
    </location>
</feature>
<dbReference type="CDD" id="cd18095">
    <property type="entry name" value="SpoU-like_rRNA-MTase"/>
    <property type="match status" value="1"/>
</dbReference>
<dbReference type="PANTHER" id="PTHR43191:SF2">
    <property type="entry name" value="RRNA METHYLTRANSFERASE 3, MITOCHONDRIAL"/>
    <property type="match status" value="1"/>
</dbReference>
<reference evidence="6" key="1">
    <citation type="journal article" date="2016" name="Nat. Commun.">
        <title>The Gonium pectorale genome demonstrates co-option of cell cycle regulation during the evolution of multicellularity.</title>
        <authorList>
            <person name="Hanschen E.R."/>
            <person name="Marriage T.N."/>
            <person name="Ferris P.J."/>
            <person name="Hamaji T."/>
            <person name="Toyoda A."/>
            <person name="Fujiyama A."/>
            <person name="Neme R."/>
            <person name="Noguchi H."/>
            <person name="Minakuchi Y."/>
            <person name="Suzuki M."/>
            <person name="Kawai-Toyooka H."/>
            <person name="Smith D.R."/>
            <person name="Sparks H."/>
            <person name="Anderson J."/>
            <person name="Bakaric R."/>
            <person name="Luria V."/>
            <person name="Karger A."/>
            <person name="Kirschner M.W."/>
            <person name="Durand P.M."/>
            <person name="Michod R.E."/>
            <person name="Nozaki H."/>
            <person name="Olson B.J."/>
        </authorList>
    </citation>
    <scope>NUCLEOTIDE SEQUENCE [LARGE SCALE GENOMIC DNA]</scope>
    <source>
        <strain evidence="6">NIES-2863</strain>
    </source>
</reference>
<comment type="caution">
    <text evidence="5">The sequence shown here is derived from an EMBL/GenBank/DDBJ whole genome shotgun (WGS) entry which is preliminary data.</text>
</comment>
<evidence type="ECO:0000256" key="3">
    <source>
        <dbReference type="SAM" id="MobiDB-lite"/>
    </source>
</evidence>
<keyword evidence="2" id="KW-0808">Transferase</keyword>